<keyword evidence="13" id="KW-1185">Reference proteome</keyword>
<evidence type="ECO:0000256" key="4">
    <source>
        <dbReference type="ARBA" id="ARBA00022763"/>
    </source>
</evidence>
<reference evidence="12 13" key="1">
    <citation type="submission" date="2024-02" db="EMBL/GenBank/DDBJ databases">
        <title>New especies of Spiribacter isolated from saline water.</title>
        <authorList>
            <person name="Leon M.J."/>
            <person name="De La Haba R."/>
            <person name="Sanchez-Porro C."/>
            <person name="Ventosa A."/>
        </authorList>
    </citation>
    <scope>NUCLEOTIDE SEQUENCE [LARGE SCALE GENOMIC DNA]</scope>
    <source>
        <strain evidence="13">ag22IC4-227</strain>
    </source>
</reference>
<feature type="domain" description="ABC transporter" evidence="11">
    <location>
        <begin position="4"/>
        <end position="251"/>
    </location>
</feature>
<feature type="coiled-coil region" evidence="9">
    <location>
        <begin position="608"/>
        <end position="635"/>
    </location>
</feature>
<evidence type="ECO:0000256" key="3">
    <source>
        <dbReference type="ARBA" id="ARBA00022741"/>
    </source>
</evidence>
<comment type="function">
    <text evidence="9">Probably plays a role in ribosome assembly or function. May be involved in resolution of branched DNA intermediates that result from template switching in postreplication gaps. Binds DNA and has ATPase activity.</text>
</comment>
<keyword evidence="1 9" id="KW-0963">Cytoplasm</keyword>
<dbReference type="InterPro" id="IPR017871">
    <property type="entry name" value="ABC_transporter-like_CS"/>
</dbReference>
<keyword evidence="8 9" id="KW-0234">DNA repair</keyword>
<keyword evidence="6 9" id="KW-0067">ATP-binding</keyword>
<dbReference type="HAMAP" id="MF_00848">
    <property type="entry name" value="Uup"/>
    <property type="match status" value="1"/>
</dbReference>
<dbReference type="Proteomes" id="UP001556653">
    <property type="component" value="Unassembled WGS sequence"/>
</dbReference>
<keyword evidence="2 9" id="KW-0677">Repeat</keyword>
<dbReference type="Pfam" id="PF00005">
    <property type="entry name" value="ABC_tran"/>
    <property type="match status" value="2"/>
</dbReference>
<feature type="domain" description="ABC transporter" evidence="11">
    <location>
        <begin position="318"/>
        <end position="536"/>
    </location>
</feature>
<dbReference type="SMART" id="SM00382">
    <property type="entry name" value="AAA"/>
    <property type="match status" value="2"/>
</dbReference>
<accession>A0ABV3S804</accession>
<keyword evidence="5 9" id="KW-0378">Hydrolase</keyword>
<comment type="subcellular location">
    <subcellularLocation>
        <location evidence="9">Cytoplasm</location>
    </subcellularLocation>
    <text evidence="9">Associates with ribosomes.</text>
</comment>
<keyword evidence="7 9" id="KW-0238">DNA-binding</keyword>
<feature type="binding site" evidence="9">
    <location>
        <begin position="350"/>
        <end position="357"/>
    </location>
    <ligand>
        <name>ATP</name>
        <dbReference type="ChEBI" id="CHEBI:30616"/>
        <label>2</label>
    </ligand>
</feature>
<dbReference type="CDD" id="cd03221">
    <property type="entry name" value="ABCF_EF-3"/>
    <property type="match status" value="2"/>
</dbReference>
<evidence type="ECO:0000256" key="7">
    <source>
        <dbReference type="ARBA" id="ARBA00023125"/>
    </source>
</evidence>
<dbReference type="Gene3D" id="1.10.287.380">
    <property type="entry name" value="Valyl-tRNA synthetase, C-terminal domain"/>
    <property type="match status" value="1"/>
</dbReference>
<comment type="caution">
    <text evidence="12">The sequence shown here is derived from an EMBL/GenBank/DDBJ whole genome shotgun (WGS) entry which is preliminary data.</text>
</comment>
<evidence type="ECO:0000256" key="5">
    <source>
        <dbReference type="ARBA" id="ARBA00022801"/>
    </source>
</evidence>
<dbReference type="InterPro" id="IPR043686">
    <property type="entry name" value="Uup"/>
</dbReference>
<dbReference type="Pfam" id="PF12848">
    <property type="entry name" value="ABC_tran_Xtn"/>
    <property type="match status" value="1"/>
</dbReference>
<comment type="catalytic activity">
    <reaction evidence="9">
        <text>ATP + H2O = ADP + phosphate + H(+)</text>
        <dbReference type="Rhea" id="RHEA:13065"/>
        <dbReference type="ChEBI" id="CHEBI:15377"/>
        <dbReference type="ChEBI" id="CHEBI:15378"/>
        <dbReference type="ChEBI" id="CHEBI:30616"/>
        <dbReference type="ChEBI" id="CHEBI:43474"/>
        <dbReference type="ChEBI" id="CHEBI:456216"/>
    </reaction>
</comment>
<dbReference type="PROSITE" id="PS50893">
    <property type="entry name" value="ABC_TRANSPORTER_2"/>
    <property type="match status" value="2"/>
</dbReference>
<feature type="binding site" evidence="9">
    <location>
        <begin position="36"/>
        <end position="43"/>
    </location>
    <ligand>
        <name>ATP</name>
        <dbReference type="ChEBI" id="CHEBI:30616"/>
        <label>1</label>
    </ligand>
</feature>
<dbReference type="InterPro" id="IPR032524">
    <property type="entry name" value="ABC_tran_C"/>
</dbReference>
<dbReference type="InterPro" id="IPR037118">
    <property type="entry name" value="Val-tRNA_synth_C_sf"/>
</dbReference>
<dbReference type="PANTHER" id="PTHR42855">
    <property type="entry name" value="ABC TRANSPORTER ATP-BINDING SUBUNIT"/>
    <property type="match status" value="1"/>
</dbReference>
<evidence type="ECO:0000256" key="1">
    <source>
        <dbReference type="ARBA" id="ARBA00022490"/>
    </source>
</evidence>
<protein>
    <recommendedName>
        <fullName evidence="9">ATP-binding protein Uup</fullName>
        <ecNumber evidence="9">3.6.1.-</ecNumber>
    </recommendedName>
</protein>
<evidence type="ECO:0000256" key="2">
    <source>
        <dbReference type="ARBA" id="ARBA00022737"/>
    </source>
</evidence>
<dbReference type="RefSeq" id="WP_367966583.1">
    <property type="nucleotide sequence ID" value="NZ_JBAKFJ010000001.1"/>
</dbReference>
<evidence type="ECO:0000256" key="8">
    <source>
        <dbReference type="ARBA" id="ARBA00023204"/>
    </source>
</evidence>
<dbReference type="InterPro" id="IPR051309">
    <property type="entry name" value="ABCF_ATPase"/>
</dbReference>
<dbReference type="PANTHER" id="PTHR42855:SF1">
    <property type="entry name" value="ABC TRANSPORTER DOMAIN-CONTAINING PROTEIN"/>
    <property type="match status" value="1"/>
</dbReference>
<evidence type="ECO:0000313" key="12">
    <source>
        <dbReference type="EMBL" id="MEX0386105.1"/>
    </source>
</evidence>
<comment type="similarity">
    <text evidence="9">Belongs to the ABC transporter superfamily. ABCF family. Uup subfamily.</text>
</comment>
<evidence type="ECO:0000256" key="9">
    <source>
        <dbReference type="HAMAP-Rule" id="MF_00848"/>
    </source>
</evidence>
<keyword evidence="3 9" id="KW-0547">Nucleotide-binding</keyword>
<organism evidence="12 13">
    <name type="scientific">Spiribacter onubensis</name>
    <dbReference type="NCBI Taxonomy" id="3122420"/>
    <lineage>
        <taxon>Bacteria</taxon>
        <taxon>Pseudomonadati</taxon>
        <taxon>Pseudomonadota</taxon>
        <taxon>Gammaproteobacteria</taxon>
        <taxon>Chromatiales</taxon>
        <taxon>Ectothiorhodospiraceae</taxon>
        <taxon>Spiribacter</taxon>
    </lineage>
</organism>
<keyword evidence="9" id="KW-0175">Coiled coil</keyword>
<proteinExistence type="inferred from homology"/>
<keyword evidence="4 9" id="KW-0227">DNA damage</keyword>
<dbReference type="EC" id="3.6.1.-" evidence="9"/>
<dbReference type="InterPro" id="IPR027417">
    <property type="entry name" value="P-loop_NTPase"/>
</dbReference>
<dbReference type="EMBL" id="JBAKFJ010000001">
    <property type="protein sequence ID" value="MEX0386105.1"/>
    <property type="molecule type" value="Genomic_DNA"/>
</dbReference>
<gene>
    <name evidence="9" type="primary">uup</name>
    <name evidence="12" type="ORF">V6X64_03715</name>
</gene>
<dbReference type="Gene3D" id="3.40.50.300">
    <property type="entry name" value="P-loop containing nucleotide triphosphate hydrolases"/>
    <property type="match status" value="2"/>
</dbReference>
<dbReference type="InterPro" id="IPR003439">
    <property type="entry name" value="ABC_transporter-like_ATP-bd"/>
</dbReference>
<feature type="region of interest" description="Disordered" evidence="10">
    <location>
        <begin position="533"/>
        <end position="563"/>
    </location>
</feature>
<dbReference type="SUPFAM" id="SSF52540">
    <property type="entry name" value="P-loop containing nucleoside triphosphate hydrolases"/>
    <property type="match status" value="2"/>
</dbReference>
<evidence type="ECO:0000256" key="10">
    <source>
        <dbReference type="SAM" id="MobiDB-lite"/>
    </source>
</evidence>
<evidence type="ECO:0000313" key="13">
    <source>
        <dbReference type="Proteomes" id="UP001556653"/>
    </source>
</evidence>
<evidence type="ECO:0000259" key="11">
    <source>
        <dbReference type="PROSITE" id="PS50893"/>
    </source>
</evidence>
<dbReference type="Pfam" id="PF16326">
    <property type="entry name" value="ABC_tran_CTD"/>
    <property type="match status" value="1"/>
</dbReference>
<evidence type="ECO:0000256" key="6">
    <source>
        <dbReference type="ARBA" id="ARBA00022840"/>
    </source>
</evidence>
<dbReference type="InterPro" id="IPR032781">
    <property type="entry name" value="ABC_tran_Xtn"/>
</dbReference>
<dbReference type="PROSITE" id="PS00211">
    <property type="entry name" value="ABC_TRANSPORTER_1"/>
    <property type="match status" value="1"/>
</dbReference>
<dbReference type="GO" id="GO:0005524">
    <property type="term" value="F:ATP binding"/>
    <property type="evidence" value="ECO:0007669"/>
    <property type="project" value="UniProtKB-KW"/>
</dbReference>
<name>A0ABV3S804_9GAMM</name>
<sequence>MSLIRLTDIEFSVGGPPLLDGASLTVEPRERICLVGRNGVGKSTLLRIIDGTIEPEAGSVQTSESAVVARLEQAVPDDVAGSVFDVVTEGLGELGQLLARHHDLSQALGAGDGDPAALADLHSRIDAAGGWQIEQRVESVLTRFGLPADSPFQGLSGGLKRRVLLARAVVSAPDVLLLDEPTNHLDIEAISWLESFMREFSGSIVFVTHDRAFLQAVATRIVEIDRGQLTSWPGDYANYLRRRAERDHAEAEEQARFDRKLRQEEAWIRQGIKARRTRNEGRVRALQAMRKERAERRERPGNARLTMAEGERSGKRVIEAEHVDFAIAGRPLVRGFSTRIQRGDRVGILGPNGAGKTTLLRLLVGDLAPDRGRVIQGTGLQIAYFDQHRASLDDSRSARENVAGGEEFIDLGAGGRRHVMGYLQDFLFSPERANAPISRLSGGERNRLLLAQLFARPSNLLVLDEPTNDLDVETLELLEERLVDYAGTLLLVSHDRAFLDNVVTSVLVPEGDGVIGEYVGGYADWLRQRTPAPAKATRTVGSAADRQDGSAGAKGQARRSRKPKSLTYGEALELEGLPARIESLEAAVDRERQRVGDPALYQADGTTIQAAMADLEAAEAELARAYERWEFLESRREA</sequence>
<dbReference type="InterPro" id="IPR003593">
    <property type="entry name" value="AAA+_ATPase"/>
</dbReference>